<dbReference type="GO" id="GO:0000398">
    <property type="term" value="P:mRNA splicing, via spliceosome"/>
    <property type="evidence" value="ECO:0007669"/>
    <property type="project" value="TreeGrafter"/>
</dbReference>
<feature type="compositionally biased region" description="Basic residues" evidence="8">
    <location>
        <begin position="178"/>
        <end position="195"/>
    </location>
</feature>
<name>A0A2S3I3M0_9POAL</name>
<dbReference type="Gramene" id="PAN36033">
    <property type="protein sequence ID" value="PAN36033"/>
    <property type="gene ID" value="PAHAL_6G252000"/>
</dbReference>
<feature type="compositionally biased region" description="Basic and acidic residues" evidence="8">
    <location>
        <begin position="248"/>
        <end position="393"/>
    </location>
</feature>
<evidence type="ECO:0000256" key="7">
    <source>
        <dbReference type="ARBA" id="ARBA00023242"/>
    </source>
</evidence>
<dbReference type="PANTHER" id="PTHR16196">
    <property type="entry name" value="CELL CYCLE CONTROL PROTEIN CWF25"/>
    <property type="match status" value="1"/>
</dbReference>
<protein>
    <recommendedName>
        <fullName evidence="9">CBF1-interacting co-repressor CIR N-terminal domain-containing protein</fullName>
    </recommendedName>
</protein>
<comment type="similarity">
    <text evidence="2">Belongs to the CWC25 family.</text>
</comment>
<feature type="compositionally biased region" description="Basic and acidic residues" evidence="8">
    <location>
        <begin position="160"/>
        <end position="177"/>
    </location>
</feature>
<dbReference type="SMART" id="SM01083">
    <property type="entry name" value="Cir_N"/>
    <property type="match status" value="1"/>
</dbReference>
<evidence type="ECO:0000256" key="6">
    <source>
        <dbReference type="ARBA" id="ARBA00023187"/>
    </source>
</evidence>
<evidence type="ECO:0000256" key="1">
    <source>
        <dbReference type="ARBA" id="ARBA00004123"/>
    </source>
</evidence>
<keyword evidence="4" id="KW-0747">Spliceosome</keyword>
<feature type="compositionally biased region" description="Basic and acidic residues" evidence="8">
    <location>
        <begin position="424"/>
        <end position="447"/>
    </location>
</feature>
<dbReference type="PANTHER" id="PTHR16196:SF0">
    <property type="entry name" value="PRE-MRNA-SPLICING FACTOR CWC25 HOMOLOG"/>
    <property type="match status" value="1"/>
</dbReference>
<keyword evidence="6" id="KW-0508">mRNA splicing</keyword>
<evidence type="ECO:0000256" key="3">
    <source>
        <dbReference type="ARBA" id="ARBA00022664"/>
    </source>
</evidence>
<evidence type="ECO:0000256" key="5">
    <source>
        <dbReference type="ARBA" id="ARBA00023054"/>
    </source>
</evidence>
<dbReference type="InterPro" id="IPR022209">
    <property type="entry name" value="CWC25"/>
</dbReference>
<feature type="compositionally biased region" description="Low complexity" evidence="8">
    <location>
        <begin position="87"/>
        <end position="114"/>
    </location>
</feature>
<evidence type="ECO:0000313" key="10">
    <source>
        <dbReference type="EMBL" id="PAN36033.1"/>
    </source>
</evidence>
<feature type="compositionally biased region" description="Basic and acidic residues" evidence="8">
    <location>
        <begin position="119"/>
        <end position="130"/>
    </location>
</feature>
<comment type="subcellular location">
    <subcellularLocation>
        <location evidence="1">Nucleus</location>
    </subcellularLocation>
</comment>
<dbReference type="InterPro" id="IPR051376">
    <property type="entry name" value="CWC25_splicing_factor"/>
</dbReference>
<gene>
    <name evidence="10" type="ORF">PAHAL_6G252000</name>
</gene>
<keyword evidence="5" id="KW-0175">Coiled coil</keyword>
<keyword evidence="7" id="KW-0539">Nucleus</keyword>
<evidence type="ECO:0000256" key="2">
    <source>
        <dbReference type="ARBA" id="ARBA00006695"/>
    </source>
</evidence>
<dbReference type="Proteomes" id="UP000243499">
    <property type="component" value="Chromosome 6"/>
</dbReference>
<evidence type="ECO:0000256" key="4">
    <source>
        <dbReference type="ARBA" id="ARBA00022728"/>
    </source>
</evidence>
<reference evidence="10" key="1">
    <citation type="submission" date="2018-04" db="EMBL/GenBank/DDBJ databases">
        <title>WGS assembly of Panicum hallii.</title>
        <authorList>
            <person name="Lovell J."/>
            <person name="Jenkins J."/>
            <person name="Lowry D."/>
            <person name="Mamidi S."/>
            <person name="Sreedasyam A."/>
            <person name="Weng X."/>
            <person name="Barry K."/>
            <person name="Bonette J."/>
            <person name="Campitelli B."/>
            <person name="Daum C."/>
            <person name="Gordon S."/>
            <person name="Gould B."/>
            <person name="Lipzen A."/>
            <person name="Macqueen A."/>
            <person name="Palacio-Mejia J."/>
            <person name="Plott C."/>
            <person name="Shakirov E."/>
            <person name="Shu S."/>
            <person name="Yoshinaga Y."/>
            <person name="Zane M."/>
            <person name="Rokhsar D."/>
            <person name="Grimwood J."/>
            <person name="Schmutz J."/>
            <person name="Juenger T."/>
        </authorList>
    </citation>
    <scope>NUCLEOTIDE SEQUENCE [LARGE SCALE GENOMIC DNA]</scope>
    <source>
        <strain evidence="10">FIL2</strain>
    </source>
</reference>
<evidence type="ECO:0000259" key="9">
    <source>
        <dbReference type="SMART" id="SM01083"/>
    </source>
</evidence>
<dbReference type="Pfam" id="PF10197">
    <property type="entry name" value="Cir_N"/>
    <property type="match status" value="1"/>
</dbReference>
<organism evidence="10">
    <name type="scientific">Panicum hallii</name>
    <dbReference type="NCBI Taxonomy" id="206008"/>
    <lineage>
        <taxon>Eukaryota</taxon>
        <taxon>Viridiplantae</taxon>
        <taxon>Streptophyta</taxon>
        <taxon>Embryophyta</taxon>
        <taxon>Tracheophyta</taxon>
        <taxon>Spermatophyta</taxon>
        <taxon>Magnoliopsida</taxon>
        <taxon>Liliopsida</taxon>
        <taxon>Poales</taxon>
        <taxon>Poaceae</taxon>
        <taxon>PACMAD clade</taxon>
        <taxon>Panicoideae</taxon>
        <taxon>Panicodae</taxon>
        <taxon>Paniceae</taxon>
        <taxon>Panicinae</taxon>
        <taxon>Panicum</taxon>
        <taxon>Panicum sect. Panicum</taxon>
    </lineage>
</organism>
<keyword evidence="3" id="KW-0507">mRNA processing</keyword>
<proteinExistence type="inferred from homology"/>
<dbReference type="AlphaFoldDB" id="A0A2S3I3M0"/>
<feature type="region of interest" description="Disordered" evidence="8">
    <location>
        <begin position="87"/>
        <end position="130"/>
    </location>
</feature>
<dbReference type="Pfam" id="PF12542">
    <property type="entry name" value="CWC25"/>
    <property type="match status" value="1"/>
</dbReference>
<dbReference type="EMBL" id="CM008051">
    <property type="protein sequence ID" value="PAN36033.1"/>
    <property type="molecule type" value="Genomic_DNA"/>
</dbReference>
<evidence type="ECO:0000256" key="8">
    <source>
        <dbReference type="SAM" id="MobiDB-lite"/>
    </source>
</evidence>
<feature type="region of interest" description="Disordered" evidence="8">
    <location>
        <begin position="151"/>
        <end position="447"/>
    </location>
</feature>
<feature type="compositionally biased region" description="Basic and acidic residues" evidence="8">
    <location>
        <begin position="207"/>
        <end position="230"/>
    </location>
</feature>
<dbReference type="InterPro" id="IPR019339">
    <property type="entry name" value="CIR_N_dom"/>
</dbReference>
<sequence>MALKFLNKKGWHTGSLRNIERVWKAEQAEEAEKRKTEELKKQVAAEKEKAEFRAMQERAGLRPAQERLDFLYESGLAVGKSSEGFQALQQSAPGAAAASSSAQASVADSSKAAAPGALFEDKPQSANDTWRKLHSDPLLLIRQREQDAIARIKNNPIKMAEIKKSVEAEKKQKEEKKEKKKHKKHRHHKSKSKRRHSDENSDSDEISDGKDERRKRVHSSPDHKKEEKRSRHEKKHRRHDSSDSDNDGPPRRQDLSEDDEPRRRRHDDDEPRRRRHDDDEPRRRRHDDNEPRRRQQGDNEPRRRQEDLEPRRRWQDDEEPRRRQQGDEEPRGRRHDDPPRYDRLDADDRKMRQQSPPDRHHAYSKHDGPGSRSKRVEDGHKTGNSTSEHRSRAEQGSGEQTRQESEHGRNNGPSFNRRRGGVHHMSEEERLARLRQMEADAEVHEEQRWKRLKKAADDDAKEAATVNVNQFKGKNFLEDEKKSIFGTEKGGSATIEESIRRRAFYSQGGRDAEGNAFRR</sequence>
<dbReference type="GO" id="GO:0005684">
    <property type="term" value="C:U2-type spliceosomal complex"/>
    <property type="evidence" value="ECO:0007669"/>
    <property type="project" value="TreeGrafter"/>
</dbReference>
<feature type="domain" description="CBF1-interacting co-repressor CIR N-terminal" evidence="9">
    <location>
        <begin position="10"/>
        <end position="46"/>
    </location>
</feature>
<accession>A0A2S3I3M0</accession>